<dbReference type="Proteomes" id="UP000474024">
    <property type="component" value="Unassembled WGS sequence"/>
</dbReference>
<keyword evidence="2" id="KW-1185">Reference proteome</keyword>
<reference evidence="1 2" key="1">
    <citation type="submission" date="2019-08" db="EMBL/GenBank/DDBJ databases">
        <title>In-depth cultivation of the pig gut microbiome towards novel bacterial diversity and tailored functional studies.</title>
        <authorList>
            <person name="Wylensek D."/>
            <person name="Hitch T.C.A."/>
            <person name="Clavel T."/>
        </authorList>
    </citation>
    <scope>NUCLEOTIDE SEQUENCE [LARGE SCALE GENOMIC DNA]</scope>
    <source>
        <strain evidence="1 2">MUC/MUC-530-WT-4D</strain>
    </source>
</reference>
<dbReference type="RefSeq" id="WP_154429133.1">
    <property type="nucleotide sequence ID" value="NZ_VUNI01000004.1"/>
</dbReference>
<sequence length="155" mass="17651">MTKDVLISIRGMQFAEESDAEPVEVITAGEYYLRNGKHYVMYEEVVEGVDSTGKNMIKVGKDSMELTKKGGATSTHMVFEKNKKNVTYYYTPYGSLLIGIDTKKVDIQEKENELKVEVDYELEVNYEHVADCHIHLQVNEKGTEGFQIVKDEKDA</sequence>
<evidence type="ECO:0000313" key="2">
    <source>
        <dbReference type="Proteomes" id="UP000474024"/>
    </source>
</evidence>
<proteinExistence type="predicted"/>
<gene>
    <name evidence="1" type="ORF">FYJ75_04170</name>
</gene>
<dbReference type="Gene3D" id="2.40.128.20">
    <property type="match status" value="1"/>
</dbReference>
<organism evidence="1 2">
    <name type="scientific">Roseburia porci</name>
    <dbReference type="NCBI Taxonomy" id="2605790"/>
    <lineage>
        <taxon>Bacteria</taxon>
        <taxon>Bacillati</taxon>
        <taxon>Bacillota</taxon>
        <taxon>Clostridia</taxon>
        <taxon>Lachnospirales</taxon>
        <taxon>Lachnospiraceae</taxon>
        <taxon>Roseburia</taxon>
    </lineage>
</organism>
<comment type="caution">
    <text evidence="1">The sequence shown here is derived from an EMBL/GenBank/DDBJ whole genome shotgun (WGS) entry which is preliminary data.</text>
</comment>
<accession>A0A6L5YNZ8</accession>
<protein>
    <submittedName>
        <fullName evidence="1">DUF1934 domain-containing protein</fullName>
    </submittedName>
</protein>
<dbReference type="AlphaFoldDB" id="A0A6L5YNZ8"/>
<name>A0A6L5YNZ8_9FIRM</name>
<dbReference type="SUPFAM" id="SSF50814">
    <property type="entry name" value="Lipocalins"/>
    <property type="match status" value="1"/>
</dbReference>
<dbReference type="InterPro" id="IPR012674">
    <property type="entry name" value="Calycin"/>
</dbReference>
<dbReference type="Pfam" id="PF09148">
    <property type="entry name" value="DUF1934"/>
    <property type="match status" value="1"/>
</dbReference>
<evidence type="ECO:0000313" key="1">
    <source>
        <dbReference type="EMBL" id="MST74234.1"/>
    </source>
</evidence>
<dbReference type="InterPro" id="IPR015231">
    <property type="entry name" value="DUF1934"/>
</dbReference>
<dbReference type="EMBL" id="VUNI01000004">
    <property type="protein sequence ID" value="MST74234.1"/>
    <property type="molecule type" value="Genomic_DNA"/>
</dbReference>